<keyword evidence="4" id="KW-0964">Secreted</keyword>
<comment type="subcellular location">
    <subcellularLocation>
        <location evidence="2">Secreted</location>
    </subcellularLocation>
</comment>
<dbReference type="Proteomes" id="UP001596516">
    <property type="component" value="Unassembled WGS sequence"/>
</dbReference>
<dbReference type="CDD" id="cd09113">
    <property type="entry name" value="PLDc_ymdC_like_2"/>
    <property type="match status" value="1"/>
</dbReference>
<evidence type="ECO:0000256" key="2">
    <source>
        <dbReference type="ARBA" id="ARBA00004613"/>
    </source>
</evidence>
<dbReference type="EMBL" id="JBHTFQ010000003">
    <property type="protein sequence ID" value="MFC7704116.1"/>
    <property type="molecule type" value="Genomic_DNA"/>
</dbReference>
<dbReference type="InterPro" id="IPR025202">
    <property type="entry name" value="PLD-like_dom"/>
</dbReference>
<protein>
    <recommendedName>
        <fullName evidence="3">Phospholipase D</fullName>
    </recommendedName>
    <alternativeName>
        <fullName evidence="5">Choline phosphatase</fullName>
    </alternativeName>
</protein>
<comment type="caution">
    <text evidence="8">The sequence shown here is derived from an EMBL/GenBank/DDBJ whole genome shotgun (WGS) entry which is preliminary data.</text>
</comment>
<accession>A0ABW2UJE5</accession>
<evidence type="ECO:0000256" key="4">
    <source>
        <dbReference type="ARBA" id="ARBA00022525"/>
    </source>
</evidence>
<sequence>MHWAWWLVLAAIAFTLASMLALWSFGRFARKARGLEAYSLPPGEDTDLDRLALPVVGARPGQTGLGLVVDNRRAFALRLETIRRAGRSLDMLYYIWRDDLTGRLLIHELLAAADRGVRVRILLDDVNTQGFDRGYLALNRHPLVEVRVFNPVLNRRNALRRGAEMILALVRYNRRMHCKSWIADARVALVGGRNIGDTYFGATRARRRNSRDSELVVMGEAVATLQTGFDSYWNSPMALPIAALWLGYEADLGRYRRRLQAGVDAGRARDYLARLPAVPDLTAGLHWSDQVRVLIDPPEKAQGQHRERWITQALRPMFEQATTRVRMVTPYFVPGREDVGFLQGLAARGVQVEVITNALAATNHLVVHGAYRRYRRPLLEKGVRIFEFAPPDDQGRRGEMLHGKEFVVDGKTGFIGSFNYDLRSAFLNTEMGILFEIPELVAELEGEIDRASAPDQAFDLYLQGRWLRWRLHDGSELGHEPDATALRRGLSWVIGHLPIHRFL</sequence>
<dbReference type="InterPro" id="IPR001736">
    <property type="entry name" value="PLipase_D/transphosphatidylase"/>
</dbReference>
<evidence type="ECO:0000256" key="3">
    <source>
        <dbReference type="ARBA" id="ARBA00018392"/>
    </source>
</evidence>
<keyword evidence="6" id="KW-0812">Transmembrane</keyword>
<dbReference type="CDD" id="cd09111">
    <property type="entry name" value="PLDc_ymdC_like_1"/>
    <property type="match status" value="1"/>
</dbReference>
<evidence type="ECO:0000313" key="9">
    <source>
        <dbReference type="Proteomes" id="UP001596516"/>
    </source>
</evidence>
<keyword evidence="9" id="KW-1185">Reference proteome</keyword>
<evidence type="ECO:0000256" key="6">
    <source>
        <dbReference type="SAM" id="Phobius"/>
    </source>
</evidence>
<feature type="transmembrane region" description="Helical" evidence="6">
    <location>
        <begin position="6"/>
        <end position="25"/>
    </location>
</feature>
<dbReference type="Gene3D" id="3.30.870.10">
    <property type="entry name" value="Endonuclease Chain A"/>
    <property type="match status" value="2"/>
</dbReference>
<reference evidence="9" key="1">
    <citation type="journal article" date="2019" name="Int. J. Syst. Evol. Microbiol.">
        <title>The Global Catalogue of Microorganisms (GCM) 10K type strain sequencing project: providing services to taxonomists for standard genome sequencing and annotation.</title>
        <authorList>
            <consortium name="The Broad Institute Genomics Platform"/>
            <consortium name="The Broad Institute Genome Sequencing Center for Infectious Disease"/>
            <person name="Wu L."/>
            <person name="Ma J."/>
        </authorList>
    </citation>
    <scope>NUCLEOTIDE SEQUENCE [LARGE SCALE GENOMIC DNA]</scope>
    <source>
        <strain evidence="9">CGMCC 1.12750</strain>
    </source>
</reference>
<proteinExistence type="predicted"/>
<dbReference type="SMART" id="SM00155">
    <property type="entry name" value="PLDc"/>
    <property type="match status" value="2"/>
</dbReference>
<evidence type="ECO:0000313" key="8">
    <source>
        <dbReference type="EMBL" id="MFC7704116.1"/>
    </source>
</evidence>
<dbReference type="PANTHER" id="PTHR21248">
    <property type="entry name" value="CARDIOLIPIN SYNTHASE"/>
    <property type="match status" value="1"/>
</dbReference>
<keyword evidence="6" id="KW-0472">Membrane</keyword>
<evidence type="ECO:0000256" key="1">
    <source>
        <dbReference type="ARBA" id="ARBA00003145"/>
    </source>
</evidence>
<feature type="domain" description="PLD phosphodiesterase" evidence="7">
    <location>
        <begin position="172"/>
        <end position="199"/>
    </location>
</feature>
<evidence type="ECO:0000256" key="5">
    <source>
        <dbReference type="ARBA" id="ARBA00029594"/>
    </source>
</evidence>
<comment type="function">
    <text evidence="1">Could be a virulence factor.</text>
</comment>
<keyword evidence="6" id="KW-1133">Transmembrane helix</keyword>
<dbReference type="Pfam" id="PF13091">
    <property type="entry name" value="PLDc_2"/>
    <property type="match status" value="2"/>
</dbReference>
<feature type="domain" description="PLD phosphodiesterase" evidence="7">
    <location>
        <begin position="397"/>
        <end position="424"/>
    </location>
</feature>
<dbReference type="PROSITE" id="PS50035">
    <property type="entry name" value="PLD"/>
    <property type="match status" value="2"/>
</dbReference>
<dbReference type="PANTHER" id="PTHR21248:SF12">
    <property type="entry name" value="CARDIOLIPIN SYNTHASE C"/>
    <property type="match status" value="1"/>
</dbReference>
<organism evidence="8 9">
    <name type="scientific">Plastorhodobacter daqingensis</name>
    <dbReference type="NCBI Taxonomy" id="1387281"/>
    <lineage>
        <taxon>Bacteria</taxon>
        <taxon>Pseudomonadati</taxon>
        <taxon>Pseudomonadota</taxon>
        <taxon>Alphaproteobacteria</taxon>
        <taxon>Rhodobacterales</taxon>
        <taxon>Paracoccaceae</taxon>
        <taxon>Plastorhodobacter</taxon>
    </lineage>
</organism>
<dbReference type="SUPFAM" id="SSF56024">
    <property type="entry name" value="Phospholipase D/nuclease"/>
    <property type="match status" value="2"/>
</dbReference>
<dbReference type="RefSeq" id="WP_377401742.1">
    <property type="nucleotide sequence ID" value="NZ_JBHTFQ010000003.1"/>
</dbReference>
<evidence type="ECO:0000259" key="7">
    <source>
        <dbReference type="PROSITE" id="PS50035"/>
    </source>
</evidence>
<gene>
    <name evidence="8" type="ORF">ACFQXB_07915</name>
</gene>
<name>A0ABW2UJE5_9RHOB</name>